<dbReference type="FunFam" id="3.40.50.1820:FF:000042">
    <property type="entry name" value="probable strigolactone esterase DAD2"/>
    <property type="match status" value="1"/>
</dbReference>
<dbReference type="PRINTS" id="PR00111">
    <property type="entry name" value="ABHYDROLASE"/>
</dbReference>
<dbReference type="PANTHER" id="PTHR43039">
    <property type="entry name" value="ESTERASE-RELATED"/>
    <property type="match status" value="1"/>
</dbReference>
<evidence type="ECO:0000313" key="4">
    <source>
        <dbReference type="EMBL" id="AYB47407.1"/>
    </source>
</evidence>
<reference evidence="4 5" key="1">
    <citation type="submission" date="2018-09" db="EMBL/GenBank/DDBJ databases">
        <title>Genome Sequence of Paenibacillus lautus Strain E7593-69, Azo Dye-Degrading Bacteria, Isolated from Commercial Tattoo Inks.</title>
        <authorList>
            <person name="Nho S.W."/>
            <person name="Kim S.-J."/>
            <person name="Kweon O."/>
            <person name="Cerniglia C.E."/>
        </authorList>
    </citation>
    <scope>NUCLEOTIDE SEQUENCE [LARGE SCALE GENOMIC DNA]</scope>
    <source>
        <strain evidence="4 5">E7593-69</strain>
    </source>
</reference>
<gene>
    <name evidence="4" type="ORF">D5F53_30725</name>
</gene>
<dbReference type="KEGG" id="plw:D5F53_30725"/>
<evidence type="ECO:0000313" key="5">
    <source>
        <dbReference type="Proteomes" id="UP000266552"/>
    </source>
</evidence>
<comment type="similarity">
    <text evidence="1">Belongs to the AB hydrolase superfamily.</text>
</comment>
<dbReference type="SUPFAM" id="SSF53474">
    <property type="entry name" value="alpha/beta-Hydrolases"/>
    <property type="match status" value="1"/>
</dbReference>
<dbReference type="Pfam" id="PF12697">
    <property type="entry name" value="Abhydrolase_6"/>
    <property type="match status" value="1"/>
</dbReference>
<sequence length="271" mass="30310">MNEVIARNHVKVLGTGERTLMLAHGFGCDQSMWRYILPAFEPFYRIVLFDYVGSGGSDLSAYTSERYGSLRGYVQDVLDIVEALELRDVIFIGHSVSSMIGMLASIERPEYFAQLIMIGPSPRYLNEDGYVGGFDKSDVTELLDMMEMNFAGWASFLAPIAMKNPEMPKLTQELERSFISADPAITREFAEVTFFSDCRQALSQATVPSLILQCSDDSIVPMAAGEYLHSHLDNSTFRLMEAKGHYPHISHPEETIALINDYLKSEAAYTG</sequence>
<name>A0A385TYC3_PAELA</name>
<dbReference type="RefSeq" id="WP_119850838.1">
    <property type="nucleotide sequence ID" value="NZ_CP032412.1"/>
</dbReference>
<keyword evidence="5" id="KW-1185">Reference proteome</keyword>
<proteinExistence type="inferred from homology"/>
<dbReference type="Proteomes" id="UP000266552">
    <property type="component" value="Chromosome"/>
</dbReference>
<keyword evidence="2 4" id="KW-0378">Hydrolase</keyword>
<dbReference type="Gene3D" id="3.40.50.1820">
    <property type="entry name" value="alpha/beta hydrolase"/>
    <property type="match status" value="1"/>
</dbReference>
<protein>
    <submittedName>
        <fullName evidence="4">Alpha/beta hydrolase</fullName>
    </submittedName>
</protein>
<accession>A0A385TYC3</accession>
<evidence type="ECO:0000259" key="3">
    <source>
        <dbReference type="Pfam" id="PF12697"/>
    </source>
</evidence>
<dbReference type="InterPro" id="IPR000073">
    <property type="entry name" value="AB_hydrolase_1"/>
</dbReference>
<evidence type="ECO:0000256" key="2">
    <source>
        <dbReference type="ARBA" id="ARBA00022801"/>
    </source>
</evidence>
<organism evidence="4 5">
    <name type="scientific">Paenibacillus lautus</name>
    <name type="common">Bacillus lautus</name>
    <dbReference type="NCBI Taxonomy" id="1401"/>
    <lineage>
        <taxon>Bacteria</taxon>
        <taxon>Bacillati</taxon>
        <taxon>Bacillota</taxon>
        <taxon>Bacilli</taxon>
        <taxon>Bacillales</taxon>
        <taxon>Paenibacillaceae</taxon>
        <taxon>Paenibacillus</taxon>
    </lineage>
</organism>
<dbReference type="EMBL" id="CP032412">
    <property type="protein sequence ID" value="AYB47407.1"/>
    <property type="molecule type" value="Genomic_DNA"/>
</dbReference>
<dbReference type="GO" id="GO:0016787">
    <property type="term" value="F:hydrolase activity"/>
    <property type="evidence" value="ECO:0007669"/>
    <property type="project" value="UniProtKB-KW"/>
</dbReference>
<evidence type="ECO:0000256" key="1">
    <source>
        <dbReference type="ARBA" id="ARBA00008645"/>
    </source>
</evidence>
<dbReference type="InterPro" id="IPR029058">
    <property type="entry name" value="AB_hydrolase_fold"/>
</dbReference>
<dbReference type="AlphaFoldDB" id="A0A385TYC3"/>
<feature type="domain" description="AB hydrolase-1" evidence="3">
    <location>
        <begin position="22"/>
        <end position="257"/>
    </location>
</feature>